<evidence type="ECO:0000256" key="3">
    <source>
        <dbReference type="ARBA" id="ARBA00022793"/>
    </source>
</evidence>
<dbReference type="UniPathway" id="UPA00558">
    <property type="reaction ID" value="UER00616"/>
</dbReference>
<feature type="active site" description="Schiff-base intermediate with substrate; via pyruvic acid" evidence="11">
    <location>
        <position position="189"/>
    </location>
</feature>
<dbReference type="AlphaFoldDB" id="A0A2N5ZBZ0"/>
<evidence type="ECO:0000256" key="8">
    <source>
        <dbReference type="ARBA" id="ARBA00023239"/>
    </source>
</evidence>
<feature type="site" description="Cleavage (non-hydrolytic); by autocatalysis" evidence="11">
    <location>
        <begin position="188"/>
        <end position="189"/>
    </location>
</feature>
<gene>
    <name evidence="11" type="primary">psd</name>
    <name evidence="13" type="ORF">C0601_11265</name>
</gene>
<feature type="transmembrane region" description="Helical" evidence="12">
    <location>
        <begin position="12"/>
        <end position="29"/>
    </location>
</feature>
<comment type="similarity">
    <text evidence="11">Belongs to the phosphatidylserine decarboxylase family. PSD-A subfamily.</text>
</comment>
<evidence type="ECO:0000256" key="4">
    <source>
        <dbReference type="ARBA" id="ARBA00023098"/>
    </source>
</evidence>
<comment type="caution">
    <text evidence="13">The sequence shown here is derived from an EMBL/GenBank/DDBJ whole genome shotgun (WGS) entry which is preliminary data.</text>
</comment>
<protein>
    <recommendedName>
        <fullName evidence="11">Phosphatidylserine decarboxylase proenzyme</fullName>
        <ecNumber evidence="11">4.1.1.65</ecNumber>
    </recommendedName>
    <component>
        <recommendedName>
            <fullName evidence="11">Phosphatidylserine decarboxylase alpha chain</fullName>
        </recommendedName>
    </component>
    <component>
        <recommendedName>
            <fullName evidence="11">Phosphatidylserine decarboxylase beta chain</fullName>
        </recommendedName>
    </component>
</protein>
<dbReference type="NCBIfam" id="NF003678">
    <property type="entry name" value="PRK05305.1-2"/>
    <property type="match status" value="1"/>
</dbReference>
<keyword evidence="3 11" id="KW-0210">Decarboxylase</keyword>
<evidence type="ECO:0000313" key="13">
    <source>
        <dbReference type="EMBL" id="PLX16193.1"/>
    </source>
</evidence>
<dbReference type="GO" id="GO:0004609">
    <property type="term" value="F:phosphatidylserine decarboxylase activity"/>
    <property type="evidence" value="ECO:0007669"/>
    <property type="project" value="UniProtKB-UniRule"/>
</dbReference>
<accession>A0A2N5ZBZ0</accession>
<feature type="transmembrane region" description="Helical" evidence="12">
    <location>
        <begin position="35"/>
        <end position="57"/>
    </location>
</feature>
<evidence type="ECO:0000256" key="12">
    <source>
        <dbReference type="SAM" id="Phobius"/>
    </source>
</evidence>
<keyword evidence="8 11" id="KW-0456">Lyase</keyword>
<comment type="pathway">
    <text evidence="11">Phospholipid metabolism; phosphatidylethanolamine biosynthesis; phosphatidylethanolamine from CDP-diacylglycerol: step 2/2.</text>
</comment>
<dbReference type="PANTHER" id="PTHR35809:SF1">
    <property type="entry name" value="ARCHAETIDYLSERINE DECARBOXYLASE PROENZYME-RELATED"/>
    <property type="match status" value="1"/>
</dbReference>
<proteinExistence type="inferred from homology"/>
<dbReference type="InterPro" id="IPR033175">
    <property type="entry name" value="PSD-A"/>
</dbReference>
<evidence type="ECO:0000256" key="6">
    <source>
        <dbReference type="ARBA" id="ARBA00023145"/>
    </source>
</evidence>
<keyword evidence="10 11" id="KW-0670">Pyruvate</keyword>
<comment type="subunit">
    <text evidence="11">Heterodimer of a large membrane-associated beta subunit and a small pyruvoyl-containing alpha subunit.</text>
</comment>
<comment type="function">
    <text evidence="11">Catalyzes the formation of phosphatidylethanolamine (PtdEtn) from phosphatidylserine (PtdSer).</text>
</comment>
<sequence>MKLGNIAKDGYKYFTFFILTGIILIGMYIKTNVFQYMIILIFGSIFIFLSIFSLYFFRNPIRNRDYEKNEIISPADGKVVKIDTLDDNDIGSSCIRVCIFMNVFNVHINRNPIGGIVKKVEYSPGKFLNASYDNASFENERNSVLIENGSKKLKVVQIAGLIARRIRCFVSEGSEIVIGDYLGLIQFGSRLDVYMPKNTLIKVKKGDKVKAGLDTIGVFNE</sequence>
<dbReference type="Pfam" id="PF02666">
    <property type="entry name" value="PS_Dcarbxylase"/>
    <property type="match status" value="1"/>
</dbReference>
<dbReference type="EMBL" id="PKTG01000122">
    <property type="protein sequence ID" value="PLX16193.1"/>
    <property type="molecule type" value="Genomic_DNA"/>
</dbReference>
<evidence type="ECO:0000256" key="9">
    <source>
        <dbReference type="ARBA" id="ARBA00023264"/>
    </source>
</evidence>
<evidence type="ECO:0000256" key="5">
    <source>
        <dbReference type="ARBA" id="ARBA00023136"/>
    </source>
</evidence>
<keyword evidence="4 11" id="KW-0443">Lipid metabolism</keyword>
<evidence type="ECO:0000256" key="11">
    <source>
        <dbReference type="HAMAP-Rule" id="MF_00664"/>
    </source>
</evidence>
<dbReference type="GO" id="GO:0005886">
    <property type="term" value="C:plasma membrane"/>
    <property type="evidence" value="ECO:0007669"/>
    <property type="project" value="UniProtKB-SubCell"/>
</dbReference>
<dbReference type="GO" id="GO:0006646">
    <property type="term" value="P:phosphatidylethanolamine biosynthetic process"/>
    <property type="evidence" value="ECO:0007669"/>
    <property type="project" value="UniProtKB-UniRule"/>
</dbReference>
<comment type="cofactor">
    <cofactor evidence="11">
        <name>pyruvate</name>
        <dbReference type="ChEBI" id="CHEBI:15361"/>
    </cofactor>
    <text evidence="11">Binds 1 pyruvoyl group covalently per subunit.</text>
</comment>
<keyword evidence="1 11" id="KW-1003">Cell membrane</keyword>
<dbReference type="PANTHER" id="PTHR35809">
    <property type="entry name" value="ARCHAETIDYLSERINE DECARBOXYLASE PROENZYME-RELATED"/>
    <property type="match status" value="1"/>
</dbReference>
<reference evidence="13 14" key="1">
    <citation type="submission" date="2017-11" db="EMBL/GenBank/DDBJ databases">
        <title>Genome-resolved metagenomics identifies genetic mobility, metabolic interactions, and unexpected diversity in perchlorate-reducing communities.</title>
        <authorList>
            <person name="Barnum T.P."/>
            <person name="Figueroa I.A."/>
            <person name="Carlstrom C.I."/>
            <person name="Lucas L.N."/>
            <person name="Engelbrektson A.L."/>
            <person name="Coates J.D."/>
        </authorList>
    </citation>
    <scope>NUCLEOTIDE SEQUENCE [LARGE SCALE GENOMIC DNA]</scope>
    <source>
        <strain evidence="13">BM706</strain>
    </source>
</reference>
<organism evidence="13 14">
    <name type="scientific">Muiribacterium halophilum</name>
    <dbReference type="NCBI Taxonomy" id="2053465"/>
    <lineage>
        <taxon>Bacteria</taxon>
        <taxon>Candidatus Muiribacteriota</taxon>
        <taxon>Candidatus Muiribacteriia</taxon>
        <taxon>Candidatus Muiribacteriales</taxon>
        <taxon>Candidatus Muiribacteriaceae</taxon>
        <taxon>Candidatus Muiribacterium</taxon>
    </lineage>
</organism>
<evidence type="ECO:0000256" key="1">
    <source>
        <dbReference type="ARBA" id="ARBA00022475"/>
    </source>
</evidence>
<comment type="catalytic activity">
    <reaction evidence="11">
        <text>a 1,2-diacyl-sn-glycero-3-phospho-L-serine + H(+) = a 1,2-diacyl-sn-glycero-3-phosphoethanolamine + CO2</text>
        <dbReference type="Rhea" id="RHEA:20828"/>
        <dbReference type="ChEBI" id="CHEBI:15378"/>
        <dbReference type="ChEBI" id="CHEBI:16526"/>
        <dbReference type="ChEBI" id="CHEBI:57262"/>
        <dbReference type="ChEBI" id="CHEBI:64612"/>
        <dbReference type="EC" id="4.1.1.65"/>
    </reaction>
</comment>
<feature type="modified residue" description="Pyruvic acid (Ser); by autocatalysis" evidence="11">
    <location>
        <position position="189"/>
    </location>
</feature>
<dbReference type="InterPro" id="IPR003817">
    <property type="entry name" value="PS_Dcarbxylase"/>
</dbReference>
<keyword evidence="9 11" id="KW-1208">Phospholipid metabolism</keyword>
<dbReference type="HAMAP" id="MF_00664">
    <property type="entry name" value="PS_decarb_PSD_A"/>
    <property type="match status" value="1"/>
</dbReference>
<keyword evidence="2 11" id="KW-0444">Lipid biosynthesis</keyword>
<evidence type="ECO:0000256" key="7">
    <source>
        <dbReference type="ARBA" id="ARBA00023209"/>
    </source>
</evidence>
<comment type="subcellular location">
    <subcellularLocation>
        <location evidence="11">Cell membrane</location>
        <topology evidence="11">Peripheral membrane protein</topology>
    </subcellularLocation>
</comment>
<keyword evidence="7 11" id="KW-0594">Phospholipid biosynthesis</keyword>
<evidence type="ECO:0000256" key="10">
    <source>
        <dbReference type="ARBA" id="ARBA00023317"/>
    </source>
</evidence>
<dbReference type="Proteomes" id="UP000234857">
    <property type="component" value="Unassembled WGS sequence"/>
</dbReference>
<keyword evidence="12" id="KW-1133">Transmembrane helix</keyword>
<comment type="PTM">
    <text evidence="11">Is synthesized initially as an inactive proenzyme. Formation of the active enzyme involves a self-maturation process in which the active site pyruvoyl group is generated from an internal serine residue via an autocatalytic post-translational modification. Two non-identical subunits are generated from the proenzyme in this reaction, and the pyruvate is formed at the N-terminus of the alpha chain, which is derived from the carboxyl end of the proenzyme. The post-translation cleavage follows an unusual pathway, termed non-hydrolytic serinolysis, in which the side chain hydroxyl group of the serine supplies its oxygen atom to form the C-terminus of the beta chain, while the remainder of the serine residue undergoes an oxidative deamination to produce ammonia and the pyruvoyl prosthetic group on the alpha chain.</text>
</comment>
<dbReference type="EC" id="4.1.1.65" evidence="11"/>
<keyword evidence="6 11" id="KW-0865">Zymogen</keyword>
<feature type="chain" id="PRO_5023223488" description="Phosphatidylserine decarboxylase alpha chain" evidence="11">
    <location>
        <begin position="189"/>
        <end position="221"/>
    </location>
</feature>
<keyword evidence="5 11" id="KW-0472">Membrane</keyword>
<evidence type="ECO:0000256" key="2">
    <source>
        <dbReference type="ARBA" id="ARBA00022516"/>
    </source>
</evidence>
<keyword evidence="12" id="KW-0812">Transmembrane</keyword>
<dbReference type="NCBIfam" id="NF003685">
    <property type="entry name" value="PRK05305.2-5"/>
    <property type="match status" value="1"/>
</dbReference>
<evidence type="ECO:0000313" key="14">
    <source>
        <dbReference type="Proteomes" id="UP000234857"/>
    </source>
</evidence>
<name>A0A2N5ZBZ0_MUIH1</name>
<feature type="chain" id="PRO_5023223489" description="Phosphatidylserine decarboxylase beta chain" evidence="11">
    <location>
        <begin position="1"/>
        <end position="188"/>
    </location>
</feature>